<evidence type="ECO:0000313" key="2">
    <source>
        <dbReference type="Proteomes" id="UP000807353"/>
    </source>
</evidence>
<protein>
    <submittedName>
        <fullName evidence="1">Uncharacterized protein</fullName>
    </submittedName>
</protein>
<sequence length="91" mass="9998">MIVITRDSAESTGLAGTHIGRARVIFKLHTHPDVLDQVISARTSWPSELLAYVEWYSRLSTSPDEATGMYSVKPLSSTQGNCKGIARTIHI</sequence>
<comment type="caution">
    <text evidence="1">The sequence shown here is derived from an EMBL/GenBank/DDBJ whole genome shotgun (WGS) entry which is preliminary data.</text>
</comment>
<name>A0A9P5Y5J1_9AGAR</name>
<dbReference type="EMBL" id="MU150270">
    <property type="protein sequence ID" value="KAF9462630.1"/>
    <property type="molecule type" value="Genomic_DNA"/>
</dbReference>
<dbReference type="Proteomes" id="UP000807353">
    <property type="component" value="Unassembled WGS sequence"/>
</dbReference>
<dbReference type="AlphaFoldDB" id="A0A9P5Y5J1"/>
<keyword evidence="2" id="KW-1185">Reference proteome</keyword>
<evidence type="ECO:0000313" key="1">
    <source>
        <dbReference type="EMBL" id="KAF9462630.1"/>
    </source>
</evidence>
<reference evidence="1" key="1">
    <citation type="submission" date="2020-11" db="EMBL/GenBank/DDBJ databases">
        <authorList>
            <consortium name="DOE Joint Genome Institute"/>
            <person name="Ahrendt S."/>
            <person name="Riley R."/>
            <person name="Andreopoulos W."/>
            <person name="Labutti K."/>
            <person name="Pangilinan J."/>
            <person name="Ruiz-Duenas F.J."/>
            <person name="Barrasa J.M."/>
            <person name="Sanchez-Garcia M."/>
            <person name="Camarero S."/>
            <person name="Miyauchi S."/>
            <person name="Serrano A."/>
            <person name="Linde D."/>
            <person name="Babiker R."/>
            <person name="Drula E."/>
            <person name="Ayuso-Fernandez I."/>
            <person name="Pacheco R."/>
            <person name="Padilla G."/>
            <person name="Ferreira P."/>
            <person name="Barriuso J."/>
            <person name="Kellner H."/>
            <person name="Castanera R."/>
            <person name="Alfaro M."/>
            <person name="Ramirez L."/>
            <person name="Pisabarro A.G."/>
            <person name="Kuo A."/>
            <person name="Tritt A."/>
            <person name="Lipzen A."/>
            <person name="He G."/>
            <person name="Yan M."/>
            <person name="Ng V."/>
            <person name="Cullen D."/>
            <person name="Martin F."/>
            <person name="Rosso M.-N."/>
            <person name="Henrissat B."/>
            <person name="Hibbett D."/>
            <person name="Martinez A.T."/>
            <person name="Grigoriev I.V."/>
        </authorList>
    </citation>
    <scope>NUCLEOTIDE SEQUENCE</scope>
    <source>
        <strain evidence="1">CBS 247.69</strain>
    </source>
</reference>
<proteinExistence type="predicted"/>
<organism evidence="1 2">
    <name type="scientific">Collybia nuda</name>
    <dbReference type="NCBI Taxonomy" id="64659"/>
    <lineage>
        <taxon>Eukaryota</taxon>
        <taxon>Fungi</taxon>
        <taxon>Dikarya</taxon>
        <taxon>Basidiomycota</taxon>
        <taxon>Agaricomycotina</taxon>
        <taxon>Agaricomycetes</taxon>
        <taxon>Agaricomycetidae</taxon>
        <taxon>Agaricales</taxon>
        <taxon>Tricholomatineae</taxon>
        <taxon>Clitocybaceae</taxon>
        <taxon>Collybia</taxon>
    </lineage>
</organism>
<dbReference type="OrthoDB" id="3244185at2759"/>
<accession>A0A9P5Y5J1</accession>
<gene>
    <name evidence="1" type="ORF">BDZ94DRAFT_714401</name>
</gene>